<protein>
    <recommendedName>
        <fullName evidence="8">Dihydrofolate synthase/folylpolyglutamate synthase</fullName>
        <ecNumber evidence="6">6.3.2.12</ecNumber>
        <ecNumber evidence="7">6.3.2.17</ecNumber>
    </recommendedName>
    <alternativeName>
        <fullName evidence="17">Folylpoly-gamma-glutamate synthetase-dihydrofolate synthetase</fullName>
    </alternativeName>
    <alternativeName>
        <fullName evidence="15">Folylpolyglutamate synthetase</fullName>
    </alternativeName>
    <alternativeName>
        <fullName evidence="16">Tetrahydrofolylpolyglutamate synthase</fullName>
    </alternativeName>
</protein>
<dbReference type="SUPFAM" id="SSF53244">
    <property type="entry name" value="MurD-like peptide ligases, peptide-binding domain"/>
    <property type="match status" value="1"/>
</dbReference>
<dbReference type="NCBIfam" id="TIGR01499">
    <property type="entry name" value="folC"/>
    <property type="match status" value="1"/>
</dbReference>
<dbReference type="PROSITE" id="PS01012">
    <property type="entry name" value="FOLYLPOLYGLU_SYNT_2"/>
    <property type="match status" value="1"/>
</dbReference>
<dbReference type="EC" id="6.3.2.12" evidence="6"/>
<comment type="catalytic activity">
    <reaction evidence="21">
        <text>7,8-dihydropteroate + L-glutamate + ATP = 7,8-dihydrofolate + ADP + phosphate + H(+)</text>
        <dbReference type="Rhea" id="RHEA:23584"/>
        <dbReference type="ChEBI" id="CHEBI:15378"/>
        <dbReference type="ChEBI" id="CHEBI:17839"/>
        <dbReference type="ChEBI" id="CHEBI:29985"/>
        <dbReference type="ChEBI" id="CHEBI:30616"/>
        <dbReference type="ChEBI" id="CHEBI:43474"/>
        <dbReference type="ChEBI" id="CHEBI:57451"/>
        <dbReference type="ChEBI" id="CHEBI:456216"/>
        <dbReference type="EC" id="6.3.2.12"/>
    </reaction>
</comment>
<dbReference type="GO" id="GO:0005737">
    <property type="term" value="C:cytoplasm"/>
    <property type="evidence" value="ECO:0007669"/>
    <property type="project" value="TreeGrafter"/>
</dbReference>
<dbReference type="FunFam" id="3.40.1190.10:FF:000011">
    <property type="entry name" value="Folylpolyglutamate synthase/dihydrofolate synthase"/>
    <property type="match status" value="1"/>
</dbReference>
<dbReference type="InterPro" id="IPR036565">
    <property type="entry name" value="Mur-like_cat_sf"/>
</dbReference>
<dbReference type="GO" id="GO:0005524">
    <property type="term" value="F:ATP binding"/>
    <property type="evidence" value="ECO:0007669"/>
    <property type="project" value="UniProtKB-KW"/>
</dbReference>
<dbReference type="OrthoDB" id="9809356at2"/>
<comment type="pathway">
    <text evidence="3">Cofactor biosynthesis; tetrahydrofolate biosynthesis; 7,8-dihydrofolate from 2-amino-4-hydroxy-6-hydroxymethyl-7,8-dihydropteridine diphosphate and 4-aminobenzoate: step 2/2.</text>
</comment>
<accession>A0A2P7QP05</accession>
<dbReference type="GO" id="GO:0046654">
    <property type="term" value="P:tetrahydrofolate biosynthetic process"/>
    <property type="evidence" value="ECO:0007669"/>
    <property type="project" value="UniProtKB-UniPathway"/>
</dbReference>
<evidence type="ECO:0000256" key="4">
    <source>
        <dbReference type="ARBA" id="ARBA00005150"/>
    </source>
</evidence>
<gene>
    <name evidence="25" type="ORF">C7I55_14040</name>
</gene>
<dbReference type="EMBL" id="PXYI01000004">
    <property type="protein sequence ID" value="PSJ39702.1"/>
    <property type="molecule type" value="Genomic_DNA"/>
</dbReference>
<evidence type="ECO:0000256" key="1">
    <source>
        <dbReference type="ARBA" id="ARBA00001946"/>
    </source>
</evidence>
<dbReference type="PIRSF" id="PIRSF001563">
    <property type="entry name" value="Folylpolyglu_synth"/>
    <property type="match status" value="1"/>
</dbReference>
<keyword evidence="9 22" id="KW-0436">Ligase</keyword>
<dbReference type="UniPathway" id="UPA00077">
    <property type="reaction ID" value="UER00157"/>
</dbReference>
<comment type="cofactor">
    <cofactor evidence="1">
        <name>Mg(2+)</name>
        <dbReference type="ChEBI" id="CHEBI:18420"/>
    </cofactor>
</comment>
<comment type="pathway">
    <text evidence="4">Cofactor biosynthesis; tetrahydrofolylpolyglutamate biosynthesis.</text>
</comment>
<evidence type="ECO:0000256" key="16">
    <source>
        <dbReference type="ARBA" id="ARBA00030592"/>
    </source>
</evidence>
<evidence type="ECO:0000256" key="22">
    <source>
        <dbReference type="PIRNR" id="PIRNR001563"/>
    </source>
</evidence>
<evidence type="ECO:0000256" key="8">
    <source>
        <dbReference type="ARBA" id="ARBA00019357"/>
    </source>
</evidence>
<evidence type="ECO:0000256" key="19">
    <source>
        <dbReference type="ARBA" id="ARBA00047808"/>
    </source>
</evidence>
<dbReference type="Pfam" id="PF08245">
    <property type="entry name" value="Mur_ligase_M"/>
    <property type="match status" value="1"/>
</dbReference>
<organism evidence="25 26">
    <name type="scientific">Allosphingosinicella deserti</name>
    <dbReference type="NCBI Taxonomy" id="2116704"/>
    <lineage>
        <taxon>Bacteria</taxon>
        <taxon>Pseudomonadati</taxon>
        <taxon>Pseudomonadota</taxon>
        <taxon>Alphaproteobacteria</taxon>
        <taxon>Sphingomonadales</taxon>
        <taxon>Sphingomonadaceae</taxon>
        <taxon>Allosphingosinicella</taxon>
    </lineage>
</organism>
<feature type="domain" description="Mur ligase central" evidence="24">
    <location>
        <begin position="54"/>
        <end position="270"/>
    </location>
</feature>
<evidence type="ECO:0000256" key="11">
    <source>
        <dbReference type="ARBA" id="ARBA00022741"/>
    </source>
</evidence>
<dbReference type="InterPro" id="IPR013221">
    <property type="entry name" value="Mur_ligase_cen"/>
</dbReference>
<evidence type="ECO:0000313" key="26">
    <source>
        <dbReference type="Proteomes" id="UP000241167"/>
    </source>
</evidence>
<dbReference type="InterPro" id="IPR036615">
    <property type="entry name" value="Mur_ligase_C_dom_sf"/>
</dbReference>
<dbReference type="EC" id="6.3.2.17" evidence="7"/>
<dbReference type="InterPro" id="IPR004101">
    <property type="entry name" value="Mur_ligase_C"/>
</dbReference>
<evidence type="ECO:0000256" key="12">
    <source>
        <dbReference type="ARBA" id="ARBA00022840"/>
    </source>
</evidence>
<dbReference type="Gene3D" id="3.90.190.20">
    <property type="entry name" value="Mur ligase, C-terminal domain"/>
    <property type="match status" value="1"/>
</dbReference>
<evidence type="ECO:0000256" key="2">
    <source>
        <dbReference type="ARBA" id="ARBA00002714"/>
    </source>
</evidence>
<evidence type="ECO:0000256" key="10">
    <source>
        <dbReference type="ARBA" id="ARBA00022723"/>
    </source>
</evidence>
<comment type="function">
    <text evidence="2">Functions in two distinct reactions of the de novo folate biosynthetic pathway. Catalyzes the addition of a glutamate residue to dihydropteroate (7,8-dihydropteroate or H2Pte) to form dihydrofolate (7,8-dihydrofolate monoglutamate or H2Pte-Glu). Also catalyzes successive additions of L-glutamate to tetrahydrofolate or 10-formyltetrahydrofolate or 5,10-methylenetetrahydrofolate, leading to folylpolyglutamate derivatives.</text>
</comment>
<dbReference type="Gene3D" id="3.40.1190.10">
    <property type="entry name" value="Mur-like, catalytic domain"/>
    <property type="match status" value="1"/>
</dbReference>
<evidence type="ECO:0000256" key="7">
    <source>
        <dbReference type="ARBA" id="ARBA00013025"/>
    </source>
</evidence>
<comment type="catalytic activity">
    <reaction evidence="20">
        <text>(6R)-5,10-methylenetetrahydrofolyl-(gamma-L-Glu)(n) + L-glutamate + ATP = (6R)-5,10-methylenetetrahydrofolyl-(gamma-L-Glu)(n+1) + ADP + phosphate + H(+)</text>
        <dbReference type="Rhea" id="RHEA:51912"/>
        <dbReference type="Rhea" id="RHEA-COMP:13257"/>
        <dbReference type="Rhea" id="RHEA-COMP:13258"/>
        <dbReference type="ChEBI" id="CHEBI:15378"/>
        <dbReference type="ChEBI" id="CHEBI:29985"/>
        <dbReference type="ChEBI" id="CHEBI:30616"/>
        <dbReference type="ChEBI" id="CHEBI:43474"/>
        <dbReference type="ChEBI" id="CHEBI:136572"/>
        <dbReference type="ChEBI" id="CHEBI:456216"/>
        <dbReference type="EC" id="6.3.2.17"/>
    </reaction>
</comment>
<dbReference type="Pfam" id="PF02875">
    <property type="entry name" value="Mur_ligase_C"/>
    <property type="match status" value="1"/>
</dbReference>
<dbReference type="GO" id="GO:0046656">
    <property type="term" value="P:folic acid biosynthetic process"/>
    <property type="evidence" value="ECO:0007669"/>
    <property type="project" value="UniProtKB-KW"/>
</dbReference>
<evidence type="ECO:0000256" key="15">
    <source>
        <dbReference type="ARBA" id="ARBA00030048"/>
    </source>
</evidence>
<dbReference type="AlphaFoldDB" id="A0A2P7QP05"/>
<evidence type="ECO:0000256" key="18">
    <source>
        <dbReference type="ARBA" id="ARBA00047493"/>
    </source>
</evidence>
<evidence type="ECO:0000256" key="13">
    <source>
        <dbReference type="ARBA" id="ARBA00022842"/>
    </source>
</evidence>
<evidence type="ECO:0000313" key="25">
    <source>
        <dbReference type="EMBL" id="PSJ39702.1"/>
    </source>
</evidence>
<dbReference type="InterPro" id="IPR018109">
    <property type="entry name" value="Folylpolyglutamate_synth_CS"/>
</dbReference>
<comment type="catalytic activity">
    <reaction evidence="19">
        <text>10-formyltetrahydrofolyl-(gamma-L-Glu)(n) + L-glutamate + ATP = 10-formyltetrahydrofolyl-(gamma-L-Glu)(n+1) + ADP + phosphate + H(+)</text>
        <dbReference type="Rhea" id="RHEA:51904"/>
        <dbReference type="Rhea" id="RHEA-COMP:13088"/>
        <dbReference type="Rhea" id="RHEA-COMP:14300"/>
        <dbReference type="ChEBI" id="CHEBI:15378"/>
        <dbReference type="ChEBI" id="CHEBI:29985"/>
        <dbReference type="ChEBI" id="CHEBI:30616"/>
        <dbReference type="ChEBI" id="CHEBI:43474"/>
        <dbReference type="ChEBI" id="CHEBI:134413"/>
        <dbReference type="ChEBI" id="CHEBI:456216"/>
        <dbReference type="EC" id="6.3.2.17"/>
    </reaction>
</comment>
<dbReference type="GO" id="GO:0004326">
    <property type="term" value="F:tetrahydrofolylpolyglutamate synthase activity"/>
    <property type="evidence" value="ECO:0007669"/>
    <property type="project" value="UniProtKB-EC"/>
</dbReference>
<evidence type="ECO:0000256" key="14">
    <source>
        <dbReference type="ARBA" id="ARBA00022909"/>
    </source>
</evidence>
<evidence type="ECO:0000256" key="3">
    <source>
        <dbReference type="ARBA" id="ARBA00004799"/>
    </source>
</evidence>
<evidence type="ECO:0000256" key="9">
    <source>
        <dbReference type="ARBA" id="ARBA00022598"/>
    </source>
</evidence>
<reference evidence="25 26" key="1">
    <citation type="submission" date="2018-03" db="EMBL/GenBank/DDBJ databases">
        <title>The draft genome of Sphingosinicella sp. GL-C-18.</title>
        <authorList>
            <person name="Liu L."/>
            <person name="Li L."/>
            <person name="Liang L."/>
            <person name="Zhang X."/>
            <person name="Wang T."/>
        </authorList>
    </citation>
    <scope>NUCLEOTIDE SEQUENCE [LARGE SCALE GENOMIC DNA]</scope>
    <source>
        <strain evidence="25 26">GL-C-18</strain>
    </source>
</reference>
<dbReference type="InterPro" id="IPR001645">
    <property type="entry name" value="Folylpolyglutamate_synth"/>
</dbReference>
<keyword evidence="11 22" id="KW-0547">Nucleotide-binding</keyword>
<dbReference type="RefSeq" id="WP_106513598.1">
    <property type="nucleotide sequence ID" value="NZ_PXYI01000004.1"/>
</dbReference>
<dbReference type="GO" id="GO:0046872">
    <property type="term" value="F:metal ion binding"/>
    <property type="evidence" value="ECO:0007669"/>
    <property type="project" value="UniProtKB-KW"/>
</dbReference>
<dbReference type="PANTHER" id="PTHR11136:SF0">
    <property type="entry name" value="DIHYDROFOLATE SYNTHETASE-RELATED"/>
    <property type="match status" value="1"/>
</dbReference>
<dbReference type="PANTHER" id="PTHR11136">
    <property type="entry name" value="FOLYLPOLYGLUTAMATE SYNTHASE-RELATED"/>
    <property type="match status" value="1"/>
</dbReference>
<evidence type="ECO:0000256" key="6">
    <source>
        <dbReference type="ARBA" id="ARBA00013023"/>
    </source>
</evidence>
<evidence type="ECO:0000256" key="17">
    <source>
        <dbReference type="ARBA" id="ARBA00032510"/>
    </source>
</evidence>
<proteinExistence type="inferred from homology"/>
<comment type="similarity">
    <text evidence="5 22">Belongs to the folylpolyglutamate synthase family.</text>
</comment>
<keyword evidence="13" id="KW-0460">Magnesium</keyword>
<evidence type="ECO:0000256" key="20">
    <source>
        <dbReference type="ARBA" id="ARBA00049035"/>
    </source>
</evidence>
<keyword evidence="26" id="KW-1185">Reference proteome</keyword>
<dbReference type="Proteomes" id="UP000241167">
    <property type="component" value="Unassembled WGS sequence"/>
</dbReference>
<dbReference type="SUPFAM" id="SSF53623">
    <property type="entry name" value="MurD-like peptide ligases, catalytic domain"/>
    <property type="match status" value="1"/>
</dbReference>
<comment type="caution">
    <text evidence="25">The sequence shown here is derived from an EMBL/GenBank/DDBJ whole genome shotgun (WGS) entry which is preliminary data.</text>
</comment>
<keyword evidence="12 22" id="KW-0067">ATP-binding</keyword>
<dbReference type="GO" id="GO:0008841">
    <property type="term" value="F:dihydrofolate synthase activity"/>
    <property type="evidence" value="ECO:0007669"/>
    <property type="project" value="UniProtKB-EC"/>
</dbReference>
<feature type="domain" description="Mur ligase C-terminal" evidence="23">
    <location>
        <begin position="312"/>
        <end position="426"/>
    </location>
</feature>
<evidence type="ECO:0000259" key="23">
    <source>
        <dbReference type="Pfam" id="PF02875"/>
    </source>
</evidence>
<evidence type="ECO:0000259" key="24">
    <source>
        <dbReference type="Pfam" id="PF08245"/>
    </source>
</evidence>
<comment type="catalytic activity">
    <reaction evidence="18">
        <text>(6S)-5,6,7,8-tetrahydrofolyl-(gamma-L-Glu)(n) + L-glutamate + ATP = (6S)-5,6,7,8-tetrahydrofolyl-(gamma-L-Glu)(n+1) + ADP + phosphate + H(+)</text>
        <dbReference type="Rhea" id="RHEA:10580"/>
        <dbReference type="Rhea" id="RHEA-COMP:14738"/>
        <dbReference type="Rhea" id="RHEA-COMP:14740"/>
        <dbReference type="ChEBI" id="CHEBI:15378"/>
        <dbReference type="ChEBI" id="CHEBI:29985"/>
        <dbReference type="ChEBI" id="CHEBI:30616"/>
        <dbReference type="ChEBI" id="CHEBI:43474"/>
        <dbReference type="ChEBI" id="CHEBI:141005"/>
        <dbReference type="ChEBI" id="CHEBI:456216"/>
        <dbReference type="EC" id="6.3.2.17"/>
    </reaction>
</comment>
<evidence type="ECO:0000256" key="5">
    <source>
        <dbReference type="ARBA" id="ARBA00008276"/>
    </source>
</evidence>
<evidence type="ECO:0000256" key="21">
    <source>
        <dbReference type="ARBA" id="ARBA00049161"/>
    </source>
</evidence>
<name>A0A2P7QP05_9SPHN</name>
<keyword evidence="14" id="KW-0289">Folate biosynthesis</keyword>
<sequence length="442" mass="46743">MADRAVSDDPAVQRQLDRLATLSPGADILGLERISALLARVGNPERKLPPVFHVAGTNGKGSTCAFLRAAIEASGLSAHVYTSPHLVRFNERIRIAGSLIDDALLAALLEEVLDSGADIGASFFEVTTAAAFLAFAREPADACIVEVGLGGRLDATNVVPAPAVCGIAQLGIDHQAFLGSRIEDIAAEKAGIAKPGVPLVTLHYPDPLAERIAQAAGAAGARWLPRGDSWDAAVYRQRLHYRDEDGKLDLPLPRLAGAHQAANAGLAVAMLRHQDAVPVRDSALRAAMGWADWPARLHRLGEGPLHALLPKGAELWLDGGHNPAAARAVADFFRGHVPSDRPFHVVFGLLANKDAAGVLKPFANRSMTLHAIPVPGHDHHAPADLVLAARAAGISAVAATDVEKALTWIGRHADRTQPPIVLIMGSLYLAGDILRRNEQRPV</sequence>
<keyword evidence="10" id="KW-0479">Metal-binding</keyword>